<dbReference type="InterPro" id="IPR007111">
    <property type="entry name" value="NACHT_NTPase"/>
</dbReference>
<feature type="domain" description="Ig-like" evidence="6">
    <location>
        <begin position="23"/>
        <end position="128"/>
    </location>
</feature>
<feature type="chain" id="PRO_5037000636" description="Ig-like domain-containing protein" evidence="5">
    <location>
        <begin position="18"/>
        <end position="1510"/>
    </location>
</feature>
<evidence type="ECO:0000256" key="4">
    <source>
        <dbReference type="SAM" id="Phobius"/>
    </source>
</evidence>
<dbReference type="PANTHER" id="PTHR46312:SF2">
    <property type="entry name" value="NUCLEOTIDE-BINDING OLIGOMERIZATION DOMAIN-CONTAINING PROTEIN 2-LIKE"/>
    <property type="match status" value="1"/>
</dbReference>
<feature type="transmembrane region" description="Helical" evidence="4">
    <location>
        <begin position="487"/>
        <end position="510"/>
    </location>
</feature>
<dbReference type="SUPFAM" id="SSF52047">
    <property type="entry name" value="RNI-like"/>
    <property type="match status" value="1"/>
</dbReference>
<keyword evidence="4" id="KW-0472">Membrane</keyword>
<organism evidence="7 8">
    <name type="scientific">Patiria miniata</name>
    <name type="common">Bat star</name>
    <name type="synonym">Asterina miniata</name>
    <dbReference type="NCBI Taxonomy" id="46514"/>
    <lineage>
        <taxon>Eukaryota</taxon>
        <taxon>Metazoa</taxon>
        <taxon>Echinodermata</taxon>
        <taxon>Eleutherozoa</taxon>
        <taxon>Asterozoa</taxon>
        <taxon>Asteroidea</taxon>
        <taxon>Valvatacea</taxon>
        <taxon>Valvatida</taxon>
        <taxon>Asterinidae</taxon>
        <taxon>Patiria</taxon>
    </lineage>
</organism>
<feature type="domain" description="Ig-like" evidence="6">
    <location>
        <begin position="140"/>
        <end position="239"/>
    </location>
</feature>
<keyword evidence="1" id="KW-0547">Nucleotide-binding</keyword>
<dbReference type="InterPro" id="IPR036179">
    <property type="entry name" value="Ig-like_dom_sf"/>
</dbReference>
<keyword evidence="4" id="KW-1133">Transmembrane helix</keyword>
<accession>A0A914ACR4</accession>
<dbReference type="OrthoDB" id="10056271at2759"/>
<feature type="signal peptide" evidence="5">
    <location>
        <begin position="1"/>
        <end position="17"/>
    </location>
</feature>
<dbReference type="Gene3D" id="3.40.50.300">
    <property type="entry name" value="P-loop containing nucleotide triphosphate hydrolases"/>
    <property type="match status" value="1"/>
</dbReference>
<proteinExistence type="predicted"/>
<dbReference type="Gene3D" id="2.60.40.10">
    <property type="entry name" value="Immunoglobulins"/>
    <property type="match status" value="2"/>
</dbReference>
<dbReference type="PANTHER" id="PTHR46312">
    <property type="entry name" value="NACHT DOMAIN-CONTAINING PROTEIN"/>
    <property type="match status" value="1"/>
</dbReference>
<dbReference type="GO" id="GO:0005524">
    <property type="term" value="F:ATP binding"/>
    <property type="evidence" value="ECO:0007669"/>
    <property type="project" value="UniProtKB-KW"/>
</dbReference>
<feature type="domain" description="Ig-like" evidence="6">
    <location>
        <begin position="275"/>
        <end position="351"/>
    </location>
</feature>
<dbReference type="InterPro" id="IPR003599">
    <property type="entry name" value="Ig_sub"/>
</dbReference>
<dbReference type="Gene3D" id="3.80.10.10">
    <property type="entry name" value="Ribonuclease Inhibitor"/>
    <property type="match status" value="1"/>
</dbReference>
<dbReference type="InterPro" id="IPR013106">
    <property type="entry name" value="Ig_V-set"/>
</dbReference>
<keyword evidence="2" id="KW-0067">ATP-binding</keyword>
<dbReference type="Pfam" id="PF07686">
    <property type="entry name" value="V-set"/>
    <property type="match status" value="1"/>
</dbReference>
<protein>
    <recommendedName>
        <fullName evidence="6">Ig-like domain-containing protein</fullName>
    </recommendedName>
</protein>
<dbReference type="InterPro" id="IPR013783">
    <property type="entry name" value="Ig-like_fold"/>
</dbReference>
<evidence type="ECO:0000256" key="1">
    <source>
        <dbReference type="ARBA" id="ARBA00022741"/>
    </source>
</evidence>
<keyword evidence="5" id="KW-0732">Signal</keyword>
<reference evidence="7" key="1">
    <citation type="submission" date="2022-11" db="UniProtKB">
        <authorList>
            <consortium name="EnsemblMetazoa"/>
        </authorList>
    </citation>
    <scope>IDENTIFICATION</scope>
</reference>
<evidence type="ECO:0000256" key="3">
    <source>
        <dbReference type="SAM" id="MobiDB-lite"/>
    </source>
</evidence>
<evidence type="ECO:0000313" key="8">
    <source>
        <dbReference type="Proteomes" id="UP000887568"/>
    </source>
</evidence>
<evidence type="ECO:0000256" key="2">
    <source>
        <dbReference type="ARBA" id="ARBA00022840"/>
    </source>
</evidence>
<dbReference type="EnsemblMetazoa" id="XM_038205328.1">
    <property type="protein sequence ID" value="XP_038061256.1"/>
    <property type="gene ID" value="LOC119731983"/>
</dbReference>
<dbReference type="PROSITE" id="PS50835">
    <property type="entry name" value="IG_LIKE"/>
    <property type="match status" value="3"/>
</dbReference>
<dbReference type="GeneID" id="119731983"/>
<name>A0A914ACR4_PATMI</name>
<sequence>MDHIGVWVLVFLRFCAAQYNICPSGSARRVQNVFGRSRNVQRGVWHLLPCPELRRNEELDGVIWYKGENMEDPSTIRLVSLFSGEVIPGRERFDIRSDFSLVIQGVDDMDGGRYLCEVVTASTEDRIGEVDIRVIGNFFPASTSEASSTSSFQRGRRKTLPCECASQAPDVVYWSTGEDVTTDTHIIGARFSDGATLQIQHGASCSIGSDASLTVNSLNDVQDTQRFWCHVFQSDGTVRNCDTNVQILDEVESASDALKASERSFYLRNDTQQILPCLSWTPGTTACEVEWRKLDNPDRQVLSYNLSTGVVDSSPEFDLASDFGLMIQSVDDDHAGVYRCAVGDENLMDVEIRVIGDRFPLDDGIAVEGDNVTFKPISRFSLQCPAFSDIPLTAKATLFWSFGDPDPEPYTTVIGTLNLPDGPKKIYYQVEDCLGITMEGALLLNNCFQDGDVRYWCHVFPATDDLIRSYVDVFTENSNGNPEQFNVTAIAVCVPLFVIVLLGIVVFLMWKRRRRSLHHREDNEKGDHITVHELDPVMELGLMTLAKKVKSFVISKLSRIPITPWIDLDDASFAPIDTVYKPLEMFANVSYVGITVKYQLDSESDIFDDGIPELASKHAIIQGRRGCGKTTFLYRLIYDWAMGRQRALWGSDQIVVLVPAWLLIKAKTIGEAVVECMLPKDANISAKSINAHYARDKSNLTILVDDCNDKDDIDTIMKIVADNEFPCCQLVLTTRNSELATATSRKYDMRHITITGFALRNAIEYVTVVLDTAVKSDAEPETGLTADIHKKRKKRNLHRYLKKESLEPKVSCLPAVLVALCQISILTKGEAFKPDDTMAKMFLTLVENMVNKNKTLDEGVSEGNQPSLPTKDQVNFLEELGRVVYSKLLIKCPNDADFSKEDFLNMSENGEHVLDVAMALGFLRPFQVESKVESKKKSIERVRSEVSEVRSTRGFLCCTRKGNKQTEQDHMSQDTELTPLTSPKVERVYFVLEILEELCVAQFVARWTKRKVGQLVDDIPEIDHTKIANIFQFAIQDNQFDREALVDCCAKIINRGYSQVSPLHVVLQLQKFVELCLQLNFEGQCEGALNKKLKSIFPDWRVRLIGISSYKLHLMSYLLKYAQPEDKSKLNVKSVELLRIGRYDWLELQEYIEYFAPGQKGYEKQITVETNPEDNHTDTSGIHQGRGPAQEPQSGEENKCDDLSLPTQSQSEASAPGGEDANEAESTEWSVNGDVESCRMNDIKNGEHVLKKLRERITFSNQDMPQFPPDESDISVLHNVRYFGLQEFLESQVGECYSSGAARDLARYLPRLEMLESLVLVGTILSSKAICDLANSADQLPNFKKLDLRLNKQFDDRAFVAVTNLLLRECRKLTDLRLSLYKVTDEGFDRVQREMKKDGEYSWGRLKTLYLLHGAPAETFVKFLSNSLKYFHFVKSFHLSARVKEQRIQDNTHEEFEQNIKNPKIMPNLEDLDISNMERLKARMASLKLPKQKKKGPGFSKIIGTTVAGL</sequence>
<keyword evidence="8" id="KW-1185">Reference proteome</keyword>
<evidence type="ECO:0000256" key="5">
    <source>
        <dbReference type="SAM" id="SignalP"/>
    </source>
</evidence>
<feature type="region of interest" description="Disordered" evidence="3">
    <location>
        <begin position="1171"/>
        <end position="1233"/>
    </location>
</feature>
<dbReference type="RefSeq" id="XP_038061256.1">
    <property type="nucleotide sequence ID" value="XM_038205328.1"/>
</dbReference>
<dbReference type="SUPFAM" id="SSF52540">
    <property type="entry name" value="P-loop containing nucleoside triphosphate hydrolases"/>
    <property type="match status" value="1"/>
</dbReference>
<dbReference type="InterPro" id="IPR027417">
    <property type="entry name" value="P-loop_NTPase"/>
</dbReference>
<keyword evidence="4" id="KW-0812">Transmembrane</keyword>
<dbReference type="SUPFAM" id="SSF48726">
    <property type="entry name" value="Immunoglobulin"/>
    <property type="match status" value="2"/>
</dbReference>
<dbReference type="InterPro" id="IPR007110">
    <property type="entry name" value="Ig-like_dom"/>
</dbReference>
<dbReference type="SMART" id="SM00409">
    <property type="entry name" value="IG"/>
    <property type="match status" value="3"/>
</dbReference>
<dbReference type="InterPro" id="IPR032675">
    <property type="entry name" value="LRR_dom_sf"/>
</dbReference>
<evidence type="ECO:0000313" key="7">
    <source>
        <dbReference type="EnsemblMetazoa" id="XP_038061256.1"/>
    </source>
</evidence>
<dbReference type="Pfam" id="PF05729">
    <property type="entry name" value="NACHT"/>
    <property type="match status" value="1"/>
</dbReference>
<dbReference type="Proteomes" id="UP000887568">
    <property type="component" value="Unplaced"/>
</dbReference>
<evidence type="ECO:0000259" key="6">
    <source>
        <dbReference type="PROSITE" id="PS50835"/>
    </source>
</evidence>